<dbReference type="AlphaFoldDB" id="A0AAU9TI75"/>
<comment type="caution">
    <text evidence="1">The sequence shown here is derived from an EMBL/GenBank/DDBJ whole genome shotgun (WGS) entry which is preliminary data.</text>
</comment>
<evidence type="ECO:0000313" key="1">
    <source>
        <dbReference type="EMBL" id="CAH2084470.1"/>
    </source>
</evidence>
<organism evidence="1 2">
    <name type="scientific">Euphydryas editha</name>
    <name type="common">Edith's checkerspot</name>
    <dbReference type="NCBI Taxonomy" id="104508"/>
    <lineage>
        <taxon>Eukaryota</taxon>
        <taxon>Metazoa</taxon>
        <taxon>Ecdysozoa</taxon>
        <taxon>Arthropoda</taxon>
        <taxon>Hexapoda</taxon>
        <taxon>Insecta</taxon>
        <taxon>Pterygota</taxon>
        <taxon>Neoptera</taxon>
        <taxon>Endopterygota</taxon>
        <taxon>Lepidoptera</taxon>
        <taxon>Glossata</taxon>
        <taxon>Ditrysia</taxon>
        <taxon>Papilionoidea</taxon>
        <taxon>Nymphalidae</taxon>
        <taxon>Nymphalinae</taxon>
        <taxon>Euphydryas</taxon>
    </lineage>
</organism>
<reference evidence="1" key="1">
    <citation type="submission" date="2022-03" db="EMBL/GenBank/DDBJ databases">
        <authorList>
            <person name="Tunstrom K."/>
        </authorList>
    </citation>
    <scope>NUCLEOTIDE SEQUENCE</scope>
</reference>
<dbReference type="EMBL" id="CAKOGL010000003">
    <property type="protein sequence ID" value="CAH2084470.1"/>
    <property type="molecule type" value="Genomic_DNA"/>
</dbReference>
<proteinExistence type="predicted"/>
<evidence type="ECO:0000313" key="2">
    <source>
        <dbReference type="Proteomes" id="UP001153954"/>
    </source>
</evidence>
<name>A0AAU9TI75_EUPED</name>
<gene>
    <name evidence="1" type="ORF">EEDITHA_LOCUS1029</name>
</gene>
<protein>
    <submittedName>
        <fullName evidence="1">Uncharacterized protein</fullName>
    </submittedName>
</protein>
<dbReference type="Proteomes" id="UP001153954">
    <property type="component" value="Unassembled WGS sequence"/>
</dbReference>
<keyword evidence="2" id="KW-1185">Reference proteome</keyword>
<accession>A0AAU9TI75</accession>
<sequence>MGLGTYATRAQMPKLLIFVEPIPATRSGGAWVWSGVQDCLRGDLEYYSPMSPHMVGGRRAQESARPFLRSHEYHHHCTSSLHVTHINFSECGGELRANSPLPLHSLAGPGEVYQLRRLGHALGTPETSTIHFLGHAFCRVGHISEVIGSLEPKTSPPQNKHPLAYQLLCVTGVYIIKPVLK</sequence>